<dbReference type="SUPFAM" id="SSF52218">
    <property type="entry name" value="Flavoproteins"/>
    <property type="match status" value="1"/>
</dbReference>
<evidence type="ECO:0000259" key="3">
    <source>
        <dbReference type="Pfam" id="PF02525"/>
    </source>
</evidence>
<keyword evidence="1" id="KW-0560">Oxidoreductase</keyword>
<gene>
    <name evidence="4" type="ORF">SUTMEG_07530</name>
</gene>
<accession>A0A2Z6I955</accession>
<sequence length="128" mass="14131">MWHFPFYWYSVPALMKTWMDAVLTRGFAFGTGGTALHGKKLVLSFTTAAPAEEYVRGGGMGWPVKDFLPLLMQTARLCGLEMLTPIWTCGAMYVPGVSTEDDLRRVLEAADAHAERLSAEIESVEKSA</sequence>
<dbReference type="InterPro" id="IPR003680">
    <property type="entry name" value="Flavodoxin_fold"/>
</dbReference>
<reference evidence="4 5" key="1">
    <citation type="journal article" date="2018" name="Int. J. Syst. Evol. Microbiol.">
        <title>Mesosutterella multiformis gen. nov., sp. nov., a member of the family Sutterellaceae and Sutterella megalosphaeroides sp. nov., isolated from human faeces.</title>
        <authorList>
            <person name="Sakamoto M."/>
            <person name="Ikeyama N."/>
            <person name="Kunihiro T."/>
            <person name="Iino T."/>
            <person name="Yuki M."/>
            <person name="Ohkuma M."/>
        </authorList>
    </citation>
    <scope>NUCLEOTIDE SEQUENCE [LARGE SCALE GENOMIC DNA]</scope>
    <source>
        <strain evidence="4 5">6FBBBH3</strain>
    </source>
</reference>
<dbReference type="InterPro" id="IPR029039">
    <property type="entry name" value="Flavoprotein-like_sf"/>
</dbReference>
<dbReference type="Pfam" id="PF02525">
    <property type="entry name" value="Flavodoxin_2"/>
    <property type="match status" value="1"/>
</dbReference>
<dbReference type="Gene3D" id="3.40.50.360">
    <property type="match status" value="1"/>
</dbReference>
<dbReference type="EMBL" id="AP018786">
    <property type="protein sequence ID" value="BBF22862.1"/>
    <property type="molecule type" value="Genomic_DNA"/>
</dbReference>
<dbReference type="Proteomes" id="UP000271003">
    <property type="component" value="Chromosome"/>
</dbReference>
<dbReference type="InterPro" id="IPR046980">
    <property type="entry name" value="KefG/KefF"/>
</dbReference>
<dbReference type="KEGG" id="sutt:SUTMEG_07530"/>
<organism evidence="4 5">
    <name type="scientific">Sutterella megalosphaeroides</name>
    <dbReference type="NCBI Taxonomy" id="2494234"/>
    <lineage>
        <taxon>Bacteria</taxon>
        <taxon>Pseudomonadati</taxon>
        <taxon>Pseudomonadota</taxon>
        <taxon>Betaproteobacteria</taxon>
        <taxon>Burkholderiales</taxon>
        <taxon>Sutterellaceae</taxon>
        <taxon>Sutterella</taxon>
    </lineage>
</organism>
<evidence type="ECO:0000256" key="1">
    <source>
        <dbReference type="ARBA" id="ARBA00023002"/>
    </source>
</evidence>
<evidence type="ECO:0000313" key="4">
    <source>
        <dbReference type="EMBL" id="BBF22862.1"/>
    </source>
</evidence>
<feature type="coiled-coil region" evidence="2">
    <location>
        <begin position="100"/>
        <end position="127"/>
    </location>
</feature>
<dbReference type="GO" id="GO:0009055">
    <property type="term" value="F:electron transfer activity"/>
    <property type="evidence" value="ECO:0007669"/>
    <property type="project" value="TreeGrafter"/>
</dbReference>
<protein>
    <recommendedName>
        <fullName evidence="3">Flavodoxin-like fold domain-containing protein</fullName>
    </recommendedName>
</protein>
<evidence type="ECO:0000256" key="2">
    <source>
        <dbReference type="SAM" id="Coils"/>
    </source>
</evidence>
<proteinExistence type="predicted"/>
<keyword evidence="2" id="KW-0175">Coiled coil</keyword>
<dbReference type="GO" id="GO:0003955">
    <property type="term" value="F:NAD(P)H dehydrogenase (quinone) activity"/>
    <property type="evidence" value="ECO:0007669"/>
    <property type="project" value="TreeGrafter"/>
</dbReference>
<feature type="domain" description="Flavodoxin-like fold" evidence="3">
    <location>
        <begin position="2"/>
        <end position="112"/>
    </location>
</feature>
<evidence type="ECO:0000313" key="5">
    <source>
        <dbReference type="Proteomes" id="UP000271003"/>
    </source>
</evidence>
<dbReference type="GO" id="GO:0010181">
    <property type="term" value="F:FMN binding"/>
    <property type="evidence" value="ECO:0007669"/>
    <property type="project" value="TreeGrafter"/>
</dbReference>
<dbReference type="AlphaFoldDB" id="A0A2Z6I955"/>
<name>A0A2Z6I955_9BURK</name>
<keyword evidence="5" id="KW-1185">Reference proteome</keyword>
<dbReference type="PANTHER" id="PTHR47307:SF1">
    <property type="entry name" value="GLUTATHIONE-REGULATED POTASSIUM-EFFLUX SYSTEM ANCILLARY PROTEIN KEFG"/>
    <property type="match status" value="1"/>
</dbReference>
<dbReference type="OrthoDB" id="9798454at2"/>
<dbReference type="RefSeq" id="WP_120176531.1">
    <property type="nucleotide sequence ID" value="NZ_AP018786.1"/>
</dbReference>
<dbReference type="PANTHER" id="PTHR47307">
    <property type="entry name" value="GLUTATHIONE-REGULATED POTASSIUM-EFFLUX SYSTEM ANCILLARY PROTEIN KEFG"/>
    <property type="match status" value="1"/>
</dbReference>